<protein>
    <submittedName>
        <fullName evidence="2">Proteasome subunit alpha type-7-B</fullName>
    </submittedName>
</protein>
<gene>
    <name evidence="2" type="primary">PAD1</name>
    <name evidence="2" type="ORF">g.24035</name>
</gene>
<reference evidence="2" key="1">
    <citation type="submission" date="2014-11" db="EMBL/GenBank/DDBJ databases">
        <authorList>
            <person name="Geib S."/>
        </authorList>
    </citation>
    <scope>NUCLEOTIDE SEQUENCE</scope>
</reference>
<keyword evidence="1 2" id="KW-0647">Proteasome</keyword>
<dbReference type="Pfam" id="PF00227">
    <property type="entry name" value="Proteasome"/>
    <property type="match status" value="1"/>
</dbReference>
<name>A0A0A1XD03_ZEUCU</name>
<dbReference type="AlphaFoldDB" id="A0A0A1XD03"/>
<dbReference type="EMBL" id="GBXI01005944">
    <property type="protein sequence ID" value="JAD08348.1"/>
    <property type="molecule type" value="Transcribed_RNA"/>
</dbReference>
<evidence type="ECO:0000313" key="2">
    <source>
        <dbReference type="EMBL" id="JAD08348.1"/>
    </source>
</evidence>
<dbReference type="GO" id="GO:0051603">
    <property type="term" value="P:proteolysis involved in protein catabolic process"/>
    <property type="evidence" value="ECO:0007669"/>
    <property type="project" value="InterPro"/>
</dbReference>
<dbReference type="InterPro" id="IPR050115">
    <property type="entry name" value="Proteasome_alpha"/>
</dbReference>
<dbReference type="SUPFAM" id="SSF56235">
    <property type="entry name" value="N-terminal nucleophile aminohydrolases (Ntn hydrolases)"/>
    <property type="match status" value="1"/>
</dbReference>
<organism evidence="2">
    <name type="scientific">Zeugodacus cucurbitae</name>
    <name type="common">Melon fruit fly</name>
    <name type="synonym">Bactrocera cucurbitae</name>
    <dbReference type="NCBI Taxonomy" id="28588"/>
    <lineage>
        <taxon>Eukaryota</taxon>
        <taxon>Metazoa</taxon>
        <taxon>Ecdysozoa</taxon>
        <taxon>Arthropoda</taxon>
        <taxon>Hexapoda</taxon>
        <taxon>Insecta</taxon>
        <taxon>Pterygota</taxon>
        <taxon>Neoptera</taxon>
        <taxon>Endopterygota</taxon>
        <taxon>Diptera</taxon>
        <taxon>Brachycera</taxon>
        <taxon>Muscomorpha</taxon>
        <taxon>Tephritoidea</taxon>
        <taxon>Tephritidae</taxon>
        <taxon>Zeugodacus</taxon>
        <taxon>Zeugodacus</taxon>
    </lineage>
</organism>
<dbReference type="InterPro" id="IPR029055">
    <property type="entry name" value="Ntn_hydrolases_N"/>
</dbReference>
<dbReference type="InterPro" id="IPR001353">
    <property type="entry name" value="Proteasome_sua/b"/>
</dbReference>
<evidence type="ECO:0000256" key="1">
    <source>
        <dbReference type="ARBA" id="ARBA00022942"/>
    </source>
</evidence>
<reference evidence="2" key="2">
    <citation type="journal article" date="2015" name="Gigascience">
        <title>Reconstructing a comprehensive transcriptome assembly of a white-pupal translocated strain of the pest fruit fly Bactrocera cucurbitae.</title>
        <authorList>
            <person name="Sim S.B."/>
            <person name="Calla B."/>
            <person name="Hall B."/>
            <person name="DeRego T."/>
            <person name="Geib S.M."/>
        </authorList>
    </citation>
    <scope>NUCLEOTIDE SEQUENCE</scope>
</reference>
<accession>A0A0A1XD03</accession>
<dbReference type="PANTHER" id="PTHR11599">
    <property type="entry name" value="PROTEASOME SUBUNIT ALPHA/BETA"/>
    <property type="match status" value="1"/>
</dbReference>
<sequence length="203" mass="23410">MTTFYSNPDTLFTEDGELSQVAYAREAVTTAETVIAVLENDQISLWAERKELPLLRPQNRITQIDDKHNIFIACAGLPADARVIVDRARQHCQSHKLNTDESLTVEGIARFLAQYKQSYTQQNGFRPFGVSSLVCGYDDKPHIYEIDPSGDYWEFKARAIARFSDKLNDVLDKNYSNTDIFTKIEQYCKRFIWEKKEIVLTLD</sequence>
<proteinExistence type="predicted"/>
<dbReference type="Gene3D" id="3.60.20.10">
    <property type="entry name" value="Glutamine Phosphoribosylpyrophosphate, subunit 1, domain 1"/>
    <property type="match status" value="1"/>
</dbReference>
<dbReference type="GO" id="GO:0005839">
    <property type="term" value="C:proteasome core complex"/>
    <property type="evidence" value="ECO:0007669"/>
    <property type="project" value="InterPro"/>
</dbReference>